<feature type="non-terminal residue" evidence="2">
    <location>
        <position position="41"/>
    </location>
</feature>
<evidence type="ECO:0000313" key="3">
    <source>
        <dbReference type="Proteomes" id="UP000266634"/>
    </source>
</evidence>
<comment type="caution">
    <text evidence="2">The sequence shown here is derived from an EMBL/GenBank/DDBJ whole genome shotgun (WGS) entry which is preliminary data.</text>
</comment>
<keyword evidence="2" id="KW-0808">Transferase</keyword>
<feature type="region of interest" description="Disordered" evidence="1">
    <location>
        <begin position="1"/>
        <end position="20"/>
    </location>
</feature>
<protein>
    <submittedName>
        <fullName evidence="2">2,3,4,5-tetrahydropyridine-2,6-dicarboxylate N-succinyltransferase</fullName>
    </submittedName>
</protein>
<gene>
    <name evidence="2" type="ORF">DZF93_14055</name>
</gene>
<dbReference type="EMBL" id="QWEA01000727">
    <property type="protein sequence ID" value="RIJ15807.1"/>
    <property type="molecule type" value="Genomic_DNA"/>
</dbReference>
<accession>A0A399QFI9</accession>
<feature type="compositionally biased region" description="Low complexity" evidence="1">
    <location>
        <begin position="10"/>
        <end position="20"/>
    </location>
</feature>
<dbReference type="AlphaFoldDB" id="A0A399QFI9"/>
<dbReference type="Proteomes" id="UP000266634">
    <property type="component" value="Unassembled WGS sequence"/>
</dbReference>
<dbReference type="Gene3D" id="3.30.70.2010">
    <property type="match status" value="1"/>
</dbReference>
<evidence type="ECO:0000256" key="1">
    <source>
        <dbReference type="SAM" id="MobiDB-lite"/>
    </source>
</evidence>
<name>A0A399QFI9_9MICO</name>
<reference evidence="2 3" key="1">
    <citation type="submission" date="2018-08" db="EMBL/GenBank/DDBJ databases">
        <title>Genome Sequence of Clavibacter michiganensis Subspecies type strains, and the Atypical Peach-Colored Strains Isolated from Tomato.</title>
        <authorList>
            <person name="Osdaghi E."/>
            <person name="Portier P."/>
            <person name="Briand M."/>
            <person name="Jacques M.-A."/>
        </authorList>
    </citation>
    <scope>NUCLEOTIDE SEQUENCE [LARGE SCALE GENOMIC DNA]</scope>
    <source>
        <strain evidence="2 3">CFBP 6488</strain>
    </source>
</reference>
<organism evidence="2 3">
    <name type="scientific">Clavibacter michiganensis subsp. insidiosus</name>
    <dbReference type="NCBI Taxonomy" id="33014"/>
    <lineage>
        <taxon>Bacteria</taxon>
        <taxon>Bacillati</taxon>
        <taxon>Actinomycetota</taxon>
        <taxon>Actinomycetes</taxon>
        <taxon>Micrococcales</taxon>
        <taxon>Microbacteriaceae</taxon>
        <taxon>Clavibacter</taxon>
    </lineage>
</organism>
<dbReference type="GO" id="GO:0016740">
    <property type="term" value="F:transferase activity"/>
    <property type="evidence" value="ECO:0007669"/>
    <property type="project" value="UniProtKB-KW"/>
</dbReference>
<proteinExistence type="predicted"/>
<evidence type="ECO:0000313" key="2">
    <source>
        <dbReference type="EMBL" id="RIJ15807.1"/>
    </source>
</evidence>
<sequence length="41" mass="3951">MASPAPTPSAAPASSPASGSAWGYGLATVASDGTVLDTWFP</sequence>